<evidence type="ECO:0000313" key="2">
    <source>
        <dbReference type="EMBL" id="PLN85777.1"/>
    </source>
</evidence>
<sequence length="82" mass="9751">MKRKHWSSSLLIPIFQRQSLCATGSIEAVAISYYKSEWMGIHWKRPGWTCTICENIQIWMKEAKKPQNDCRGNNDEYPFHEF</sequence>
<feature type="signal peptide" evidence="1">
    <location>
        <begin position="1"/>
        <end position="21"/>
    </location>
</feature>
<organism evidence="2 3">
    <name type="scientific">Aspergillus taichungensis</name>
    <dbReference type="NCBI Taxonomy" id="482145"/>
    <lineage>
        <taxon>Eukaryota</taxon>
        <taxon>Fungi</taxon>
        <taxon>Dikarya</taxon>
        <taxon>Ascomycota</taxon>
        <taxon>Pezizomycotina</taxon>
        <taxon>Eurotiomycetes</taxon>
        <taxon>Eurotiomycetidae</taxon>
        <taxon>Eurotiales</taxon>
        <taxon>Aspergillaceae</taxon>
        <taxon>Aspergillus</taxon>
        <taxon>Aspergillus subgen. Circumdati</taxon>
    </lineage>
</organism>
<keyword evidence="1" id="KW-0732">Signal</keyword>
<feature type="chain" id="PRO_5014410189" evidence="1">
    <location>
        <begin position="22"/>
        <end position="82"/>
    </location>
</feature>
<dbReference type="AlphaFoldDB" id="A0A2J5I722"/>
<accession>A0A2J5I722</accession>
<dbReference type="Proteomes" id="UP000235023">
    <property type="component" value="Unassembled WGS sequence"/>
</dbReference>
<gene>
    <name evidence="2" type="ORF">BDW42DRAFT_159969</name>
</gene>
<proteinExistence type="predicted"/>
<evidence type="ECO:0000313" key="3">
    <source>
        <dbReference type="Proteomes" id="UP000235023"/>
    </source>
</evidence>
<dbReference type="EMBL" id="KZ559502">
    <property type="protein sequence ID" value="PLN85777.1"/>
    <property type="molecule type" value="Genomic_DNA"/>
</dbReference>
<reference evidence="3" key="1">
    <citation type="submission" date="2017-12" db="EMBL/GenBank/DDBJ databases">
        <authorList>
            <consortium name="DOE Joint Genome Institute"/>
            <person name="Mondo S.J."/>
            <person name="Kjaerbolling I."/>
            <person name="Vesth T.C."/>
            <person name="Frisvad J.C."/>
            <person name="Nybo J.L."/>
            <person name="Theobald S."/>
            <person name="Kuo A."/>
            <person name="Bowyer P."/>
            <person name="Matsuda Y."/>
            <person name="Lyhne E.K."/>
            <person name="Kogle M.E."/>
            <person name="Clum A."/>
            <person name="Lipzen A."/>
            <person name="Salamov A."/>
            <person name="Ngan C.Y."/>
            <person name="Daum C."/>
            <person name="Chiniquy J."/>
            <person name="Barry K."/>
            <person name="LaButti K."/>
            <person name="Haridas S."/>
            <person name="Simmons B.A."/>
            <person name="Magnuson J.K."/>
            <person name="Mortensen U.H."/>
            <person name="Larsen T.O."/>
            <person name="Grigoriev I.V."/>
            <person name="Baker S.E."/>
            <person name="Andersen M.R."/>
            <person name="Nordberg H.P."/>
            <person name="Cantor M.N."/>
            <person name="Hua S.X."/>
        </authorList>
    </citation>
    <scope>NUCLEOTIDE SEQUENCE [LARGE SCALE GENOMIC DNA]</scope>
    <source>
        <strain evidence="3">IBT 19404</strain>
    </source>
</reference>
<keyword evidence="3" id="KW-1185">Reference proteome</keyword>
<evidence type="ECO:0000256" key="1">
    <source>
        <dbReference type="SAM" id="SignalP"/>
    </source>
</evidence>
<protein>
    <submittedName>
        <fullName evidence="2">Uncharacterized protein</fullName>
    </submittedName>
</protein>
<name>A0A2J5I722_9EURO</name>